<dbReference type="Proteomes" id="UP000051494">
    <property type="component" value="Unassembled WGS sequence"/>
</dbReference>
<dbReference type="RefSeq" id="WP_057622623.1">
    <property type="nucleotide sequence ID" value="NZ_LKHV02000001.1"/>
</dbReference>
<accession>A0A0Q9YUY0</accession>
<comment type="caution">
    <text evidence="1">The sequence shown here is derived from an EMBL/GenBank/DDBJ whole genome shotgun (WGS) entry which is preliminary data.</text>
</comment>
<evidence type="ECO:0000313" key="3">
    <source>
        <dbReference type="Proteomes" id="UP000051494"/>
    </source>
</evidence>
<reference evidence="2" key="3">
    <citation type="submission" date="2021-06" db="EMBL/GenBank/DDBJ databases">
        <title>Genomic Description and Analysis of Intracellular Bacteria, Candidatus Berkiella cookevillensis and Candidatus Berkiella aquae.</title>
        <authorList>
            <person name="Kidane D.T."/>
            <person name="Mehari Y.T."/>
            <person name="Rice F.C."/>
            <person name="Arivett B.A."/>
            <person name="Farone A.L."/>
            <person name="Berk S.G."/>
            <person name="Farone M.B."/>
        </authorList>
    </citation>
    <scope>NUCLEOTIDE SEQUENCE</scope>
    <source>
        <strain evidence="2">CC99</strain>
    </source>
</reference>
<dbReference type="EMBL" id="LKHV01000001">
    <property type="protein sequence ID" value="KRG19923.1"/>
    <property type="molecule type" value="Genomic_DNA"/>
</dbReference>
<proteinExistence type="predicted"/>
<gene>
    <name evidence="1" type="ORF">CC99x_00144</name>
    <name evidence="2" type="ORF">CC99x_006200</name>
</gene>
<dbReference type="EMBL" id="LKHV02000001">
    <property type="protein sequence ID" value="MCS5708497.1"/>
    <property type="molecule type" value="Genomic_DNA"/>
</dbReference>
<organism evidence="1">
    <name type="scientific">Candidatus Berkiella cookevillensis</name>
    <dbReference type="NCBI Taxonomy" id="437022"/>
    <lineage>
        <taxon>Bacteria</taxon>
        <taxon>Pseudomonadati</taxon>
        <taxon>Pseudomonadota</taxon>
        <taxon>Gammaproteobacteria</taxon>
        <taxon>Candidatus Berkiellales</taxon>
        <taxon>Candidatus Berkiellaceae</taxon>
        <taxon>Candidatus Berkiella</taxon>
    </lineage>
</organism>
<evidence type="ECO:0000313" key="2">
    <source>
        <dbReference type="EMBL" id="MCS5708497.1"/>
    </source>
</evidence>
<reference evidence="2" key="2">
    <citation type="journal article" date="2016" name="Genome Announc.">
        <title>Draft Genome Sequences of Two Novel Amoeba-Resistant Intranuclear Bacteria, 'Candidatus Berkiella cookevillensis' and 'Candidatus Berkiella aquae'.</title>
        <authorList>
            <person name="Mehari Y.T."/>
            <person name="Arivett B.A."/>
            <person name="Farone A.L."/>
            <person name="Gunderson J.H."/>
            <person name="Farone M.B."/>
        </authorList>
    </citation>
    <scope>NUCLEOTIDE SEQUENCE</scope>
    <source>
        <strain evidence="2">CC99</strain>
    </source>
</reference>
<sequence>MPNIYLTEFSSLRSMNIAFGSALIQTLEKYIVDKFPTDKIDSQDEKVISNSELRNVLEEFIKHMRTAQIGKIVNKYAFKVALPEDLKEVINVAILVEQAVFCAPSVLVSDAENIVASEGYSPKVVYQQVARLERAIINNEVADRHLFEVRPKIKEWITLLYEKFAYLIFDASNVITTKQYAAIILQTENLELLKQYAELILSRHSAYDLHQAINYILDPLHREALLTNPHVNHIIAVENVAILDNLSKLILAERDITHLKKIATIISETADISSLHTVAGNLQKLDPLAEMNRTIEEDFDEKTAQTLPLLLRFREEVNGQLDFFGNNDFFEGFYSKTNPAEQYQFVMDFYENVIKKRKNLEPELRATTLHLIHFMIDKTYETCESKKLELMSEKTATVDAVFTEIYKWASKQWRPLKDTDLCAALAEKLRKDEETFECWQKVRDIEDGVPVDSRTTPMYQLYAMRNCVGDTKMDPRERLAVLTTPKKKRREYQPSNSMPSSSLIELLCDENVNDEETENNLLTIPPLAGEKAEVRIGAETCASIELDAEYYNDNAGTSSSPKKKGF</sequence>
<reference evidence="1" key="1">
    <citation type="submission" date="2015-09" db="EMBL/GenBank/DDBJ databases">
        <title>Draft Genome Sequences of Two Novel Amoeba-resistant Intranuclear Bacteria, Candidatus Berkiella cookevillensis and Candidatus Berkiella aquae.</title>
        <authorList>
            <person name="Mehari Y.T."/>
            <person name="Arivett B.A."/>
            <person name="Farone A.L."/>
            <person name="Gunderson J.H."/>
            <person name="Farone M.B."/>
        </authorList>
    </citation>
    <scope>NUCLEOTIDE SEQUENCE [LARGE SCALE GENOMIC DNA]</scope>
    <source>
        <strain evidence="1">CC99</strain>
    </source>
</reference>
<keyword evidence="3" id="KW-1185">Reference proteome</keyword>
<name>A0A0Q9YUY0_9GAMM</name>
<dbReference type="AlphaFoldDB" id="A0A0Q9YUY0"/>
<protein>
    <submittedName>
        <fullName evidence="1">Uncharacterized protein</fullName>
    </submittedName>
</protein>
<evidence type="ECO:0000313" key="1">
    <source>
        <dbReference type="EMBL" id="KRG19923.1"/>
    </source>
</evidence>